<sequence length="444" mass="47783">MDLFDAQGLTETGTPADLSAPLAVRMRPRSIDEVVGQGHLLGKGQPLRRLIEPSRGGAPSSVFLWGPPGIGKTTLAYLVAGQANRRFVEISAVSSGVKELRAVIAEARDYLVTDGAETVLFIDEVHRFSKTQQDALLPAVENGWVILIAATTENPSFSVISPLLSRSLLLTLHPLSEADIAGLLRRALTDERGYGGKVKADEDAVAEIVRLAGNDGRRSLTILEAAVTGDHLTLADVEAAVDVYAVRYDRDGDQHYDVISAFIKSIRGSDVDAAMHYLARMLEAGEDPRFVARRLMISAAEDVGMADPSALQTATAAAQSVALVGMPEARIILAEAVVHLATAPKSNRAYLAINKAIADVRAGRIGSVPVHLRDQSVKASRIAAESTGKNAPYIYPHDDPAGVVHQQYLPDELRDTVYYEPLDRGYEANITSRMARLKAILRGK</sequence>
<evidence type="ECO:0000313" key="6">
    <source>
        <dbReference type="Proteomes" id="UP000275951"/>
    </source>
</evidence>
<accession>A0A3S9QJN9</accession>
<protein>
    <submittedName>
        <fullName evidence="5">Replication-associated recombination protein A</fullName>
    </submittedName>
</protein>
<dbReference type="Gene3D" id="1.20.272.10">
    <property type="match status" value="1"/>
</dbReference>
<evidence type="ECO:0000313" key="5">
    <source>
        <dbReference type="EMBL" id="AZR06033.1"/>
    </source>
</evidence>
<dbReference type="Gene3D" id="3.40.50.300">
    <property type="entry name" value="P-loop containing nucleotide triphosphate hydrolases"/>
    <property type="match status" value="1"/>
</dbReference>
<dbReference type="InterPro" id="IPR051314">
    <property type="entry name" value="AAA_ATPase_RarA/MGS1/WRNIP1"/>
</dbReference>
<dbReference type="PANTHER" id="PTHR13779:SF7">
    <property type="entry name" value="ATPASE WRNIP1"/>
    <property type="match status" value="1"/>
</dbReference>
<dbReference type="GO" id="GO:0008047">
    <property type="term" value="F:enzyme activator activity"/>
    <property type="evidence" value="ECO:0007669"/>
    <property type="project" value="TreeGrafter"/>
</dbReference>
<keyword evidence="3" id="KW-0067">ATP-binding</keyword>
<dbReference type="Pfam" id="PF12002">
    <property type="entry name" value="MgsA_C"/>
    <property type="match status" value="1"/>
</dbReference>
<dbReference type="GO" id="GO:0000731">
    <property type="term" value="P:DNA synthesis involved in DNA repair"/>
    <property type="evidence" value="ECO:0007669"/>
    <property type="project" value="TreeGrafter"/>
</dbReference>
<dbReference type="EMBL" id="CP033905">
    <property type="protein sequence ID" value="AZR06033.1"/>
    <property type="molecule type" value="Genomic_DNA"/>
</dbReference>
<dbReference type="GO" id="GO:0017116">
    <property type="term" value="F:single-stranded DNA helicase activity"/>
    <property type="evidence" value="ECO:0007669"/>
    <property type="project" value="TreeGrafter"/>
</dbReference>
<dbReference type="FunFam" id="1.20.272.10:FF:000001">
    <property type="entry name" value="Putative AAA family ATPase"/>
    <property type="match status" value="1"/>
</dbReference>
<keyword evidence="2" id="KW-0547">Nucleotide-binding</keyword>
<dbReference type="SUPFAM" id="SSF48019">
    <property type="entry name" value="post-AAA+ oligomerization domain-like"/>
    <property type="match status" value="1"/>
</dbReference>
<dbReference type="SMART" id="SM00382">
    <property type="entry name" value="AAA"/>
    <property type="match status" value="1"/>
</dbReference>
<name>A0A3S9QJN9_9ACTO</name>
<dbReference type="CDD" id="cd18139">
    <property type="entry name" value="HLD_clamp_RarA"/>
    <property type="match status" value="1"/>
</dbReference>
<dbReference type="InterPro" id="IPR008921">
    <property type="entry name" value="DNA_pol3_clamp-load_cplx_C"/>
</dbReference>
<dbReference type="Gene3D" id="1.10.8.60">
    <property type="match status" value="1"/>
</dbReference>
<dbReference type="GO" id="GO:0006261">
    <property type="term" value="P:DNA-templated DNA replication"/>
    <property type="evidence" value="ECO:0007669"/>
    <property type="project" value="TreeGrafter"/>
</dbReference>
<evidence type="ECO:0000259" key="4">
    <source>
        <dbReference type="SMART" id="SM00382"/>
    </source>
</evidence>
<evidence type="ECO:0000256" key="1">
    <source>
        <dbReference type="ARBA" id="ARBA00008959"/>
    </source>
</evidence>
<dbReference type="PANTHER" id="PTHR13779">
    <property type="entry name" value="WERNER HELICASE-INTERACTING PROTEIN 1 FAMILY MEMBER"/>
    <property type="match status" value="1"/>
</dbReference>
<dbReference type="InterPro" id="IPR003959">
    <property type="entry name" value="ATPase_AAA_core"/>
</dbReference>
<dbReference type="GO" id="GO:0016887">
    <property type="term" value="F:ATP hydrolysis activity"/>
    <property type="evidence" value="ECO:0007669"/>
    <property type="project" value="InterPro"/>
</dbReference>
<dbReference type="InterPro" id="IPR027417">
    <property type="entry name" value="P-loop_NTPase"/>
</dbReference>
<reference evidence="5 6" key="1">
    <citation type="submission" date="2018-11" db="EMBL/GenBank/DDBJ databases">
        <title>Multidrug-resistant genes are associated with an 42-kb island TGI1 carrying a complex class 1 integron in a Trueperella pyogenes.</title>
        <authorList>
            <person name="Dong W."/>
        </authorList>
    </citation>
    <scope>NUCLEOTIDE SEQUENCE [LARGE SCALE GENOMIC DNA]</scope>
    <source>
        <strain evidence="5 6">TP4</strain>
    </source>
</reference>
<feature type="domain" description="AAA+ ATPase" evidence="4">
    <location>
        <begin position="58"/>
        <end position="175"/>
    </location>
</feature>
<dbReference type="FunFam" id="3.40.50.300:FF:000345">
    <property type="entry name" value="AAA family ATPase"/>
    <property type="match status" value="1"/>
</dbReference>
<organism evidence="5 6">
    <name type="scientific">Trueperella pyogenes</name>
    <dbReference type="NCBI Taxonomy" id="1661"/>
    <lineage>
        <taxon>Bacteria</taxon>
        <taxon>Bacillati</taxon>
        <taxon>Actinomycetota</taxon>
        <taxon>Actinomycetes</taxon>
        <taxon>Actinomycetales</taxon>
        <taxon>Actinomycetaceae</taxon>
        <taxon>Trueperella</taxon>
    </lineage>
</organism>
<dbReference type="Proteomes" id="UP000275951">
    <property type="component" value="Chromosome"/>
</dbReference>
<dbReference type="InterPro" id="IPR021886">
    <property type="entry name" value="MgsA_C"/>
</dbReference>
<dbReference type="GO" id="GO:0005524">
    <property type="term" value="F:ATP binding"/>
    <property type="evidence" value="ECO:0007669"/>
    <property type="project" value="UniProtKB-KW"/>
</dbReference>
<dbReference type="RefSeq" id="WP_108725848.1">
    <property type="nucleotide sequence ID" value="NZ_CP029001.1"/>
</dbReference>
<dbReference type="SUPFAM" id="SSF52540">
    <property type="entry name" value="P-loop containing nucleoside triphosphate hydrolases"/>
    <property type="match status" value="1"/>
</dbReference>
<dbReference type="CDD" id="cd00009">
    <property type="entry name" value="AAA"/>
    <property type="match status" value="1"/>
</dbReference>
<dbReference type="InterPro" id="IPR032423">
    <property type="entry name" value="AAA_assoc_2"/>
</dbReference>
<comment type="similarity">
    <text evidence="1">Belongs to the AAA ATPase family. RarA/MGS1/WRNIP1 subfamily.</text>
</comment>
<dbReference type="Pfam" id="PF16193">
    <property type="entry name" value="AAA_assoc_2"/>
    <property type="match status" value="1"/>
</dbReference>
<dbReference type="Pfam" id="PF00004">
    <property type="entry name" value="AAA"/>
    <property type="match status" value="1"/>
</dbReference>
<evidence type="ECO:0000256" key="3">
    <source>
        <dbReference type="ARBA" id="ARBA00022840"/>
    </source>
</evidence>
<dbReference type="Gene3D" id="1.10.3710.10">
    <property type="entry name" value="DNA polymerase III clamp loader subunits, C-terminal domain"/>
    <property type="match status" value="1"/>
</dbReference>
<gene>
    <name evidence="5" type="ORF">EBQ10_01130</name>
</gene>
<dbReference type="GO" id="GO:0003677">
    <property type="term" value="F:DNA binding"/>
    <property type="evidence" value="ECO:0007669"/>
    <property type="project" value="InterPro"/>
</dbReference>
<dbReference type="AlphaFoldDB" id="A0A3S9QJN9"/>
<evidence type="ECO:0000256" key="2">
    <source>
        <dbReference type="ARBA" id="ARBA00022741"/>
    </source>
</evidence>
<proteinExistence type="inferred from homology"/>
<dbReference type="InterPro" id="IPR003593">
    <property type="entry name" value="AAA+_ATPase"/>
</dbReference>